<dbReference type="SMART" id="SM00015">
    <property type="entry name" value="IQ"/>
    <property type="match status" value="3"/>
</dbReference>
<evidence type="ECO:0000256" key="4">
    <source>
        <dbReference type="SAM" id="MobiDB-lite"/>
    </source>
</evidence>
<dbReference type="OMA" id="TISQIWQ"/>
<feature type="compositionally biased region" description="Basic and acidic residues" evidence="4">
    <location>
        <begin position="327"/>
        <end position="341"/>
    </location>
</feature>
<organism evidence="6">
    <name type="scientific">Daucus carota subsp. sativus</name>
    <name type="common">Carrot</name>
    <dbReference type="NCBI Taxonomy" id="79200"/>
    <lineage>
        <taxon>Eukaryota</taxon>
        <taxon>Viridiplantae</taxon>
        <taxon>Streptophyta</taxon>
        <taxon>Embryophyta</taxon>
        <taxon>Tracheophyta</taxon>
        <taxon>Spermatophyta</taxon>
        <taxon>Magnoliopsida</taxon>
        <taxon>eudicotyledons</taxon>
        <taxon>Gunneridae</taxon>
        <taxon>Pentapetalae</taxon>
        <taxon>asterids</taxon>
        <taxon>campanulids</taxon>
        <taxon>Apiales</taxon>
        <taxon>Apiaceae</taxon>
        <taxon>Apioideae</taxon>
        <taxon>Scandiceae</taxon>
        <taxon>Daucinae</taxon>
        <taxon>Daucus</taxon>
        <taxon>Daucus sect. Daucus</taxon>
    </lineage>
</organism>
<dbReference type="InterPro" id="IPR000048">
    <property type="entry name" value="IQ_motif_EF-hand-BS"/>
</dbReference>
<feature type="region of interest" description="Disordered" evidence="4">
    <location>
        <begin position="215"/>
        <end position="393"/>
    </location>
</feature>
<dbReference type="PANTHER" id="PTHR32295:SF281">
    <property type="entry name" value="PROTEIN IQ-DOMAIN 31"/>
    <property type="match status" value="1"/>
</dbReference>
<dbReference type="EMBL" id="LNRQ01000009">
    <property type="protein sequence ID" value="KZM83476.1"/>
    <property type="molecule type" value="Genomic_DNA"/>
</dbReference>
<evidence type="ECO:0000256" key="2">
    <source>
        <dbReference type="ARBA" id="ARBA00024341"/>
    </source>
</evidence>
<dbReference type="PROSITE" id="PS50096">
    <property type="entry name" value="IQ"/>
    <property type="match status" value="3"/>
</dbReference>
<feature type="compositionally biased region" description="Polar residues" evidence="4">
    <location>
        <begin position="1"/>
        <end position="12"/>
    </location>
</feature>
<feature type="region of interest" description="Disordered" evidence="4">
    <location>
        <begin position="1"/>
        <end position="52"/>
    </location>
</feature>
<comment type="subunit">
    <text evidence="3">Binds to multiple calmodulin (CaM) in the presence of Ca(2+) and CaM-like proteins.</text>
</comment>
<feature type="compositionally biased region" description="Basic residues" evidence="4">
    <location>
        <begin position="279"/>
        <end position="288"/>
    </location>
</feature>
<sequence length="529" mass="58564">MPILGTSASTKENLPIKKEEATVSPKAEPVLPSPDIHNDENAPRNISPIDDSEKRRLEQAAITAQAAIRGYQAREKLHSLEAITRLQALARGHLVRRQAVATLQSVRGIIKIQALVRGQRVRRSIGSEIREREPHKEIDDQCLSSFGNIGSQRTEMLLKTAFVGKLISSMPAAMPLQLCYEPEEPNSLSNWLNRWTLLQVLGPHSQFKETIGVTGSSSLSVGTDKARSRGSVSRITSSDNDNGLKRSVPESERNKVKLKKVTKDPVKSIQEHPQNGTKKVLRNPKKVSKPLVETSVKAVAGSERRKHSIGKSSKSDISEGISNPVEKVIEVSEKAESKPSDVEISQELPAEGTDSKLDNHSYAPLQPSETPVQQKEEVTPVQQKEEVTPVQTKEELTLVDEEIKKKNALINDENKKASMRRASLPAKHDYLEKDIHSTPRVPSYMAATESAKAKLRAQASPNFDQDDAEKYALRRRHSLPSSNSGKFGSSPRMHKLIQASIKGGMRGDRSLMSSRDSSDSRVIQAEWKR</sequence>
<name>A0A175YIE9_DAUCS</name>
<reference evidence="6" key="1">
    <citation type="journal article" date="2016" name="Nat. Genet.">
        <title>A high-quality carrot genome assembly provides new insights into carotenoid accumulation and asterid genome evolution.</title>
        <authorList>
            <person name="Iorizzo M."/>
            <person name="Ellison S."/>
            <person name="Senalik D."/>
            <person name="Zeng P."/>
            <person name="Satapoomin P."/>
            <person name="Huang J."/>
            <person name="Bowman M."/>
            <person name="Iovene M."/>
            <person name="Sanseverino W."/>
            <person name="Cavagnaro P."/>
            <person name="Yildiz M."/>
            <person name="Macko-Podgorni A."/>
            <person name="Moranska E."/>
            <person name="Grzebelus E."/>
            <person name="Grzebelus D."/>
            <person name="Ashrafi H."/>
            <person name="Zheng Z."/>
            <person name="Cheng S."/>
            <person name="Spooner D."/>
            <person name="Van Deynze A."/>
            <person name="Simon P."/>
        </authorList>
    </citation>
    <scope>NUCLEOTIDE SEQUENCE [LARGE SCALE GENOMIC DNA]</scope>
    <source>
        <tissue evidence="6">Leaf</tissue>
    </source>
</reference>
<feature type="compositionally biased region" description="Basic and acidic residues" evidence="4">
    <location>
        <begin position="242"/>
        <end position="270"/>
    </location>
</feature>
<gene>
    <name evidence="6" type="ORF">DCAR_031045</name>
</gene>
<proteinExistence type="inferred from homology"/>
<comment type="similarity">
    <text evidence="2">Belongs to the IQD family.</text>
</comment>
<dbReference type="PANTHER" id="PTHR32295">
    <property type="entry name" value="IQ-DOMAIN 5-RELATED"/>
    <property type="match status" value="1"/>
</dbReference>
<feature type="compositionally biased region" description="Polar residues" evidence="4">
    <location>
        <begin position="230"/>
        <end position="241"/>
    </location>
</feature>
<dbReference type="STRING" id="79200.A0A175YIE9"/>
<evidence type="ECO:0000313" key="6">
    <source>
        <dbReference type="EMBL" id="KZM83476.1"/>
    </source>
</evidence>
<dbReference type="AlphaFoldDB" id="A0A175YIE9"/>
<evidence type="ECO:0000259" key="5">
    <source>
        <dbReference type="Pfam" id="PF13178"/>
    </source>
</evidence>
<dbReference type="Pfam" id="PF13178">
    <property type="entry name" value="DUF4005"/>
    <property type="match status" value="1"/>
</dbReference>
<evidence type="ECO:0000256" key="3">
    <source>
        <dbReference type="ARBA" id="ARBA00024378"/>
    </source>
</evidence>
<feature type="compositionally biased region" description="Basic and acidic residues" evidence="4">
    <location>
        <begin position="374"/>
        <end position="393"/>
    </location>
</feature>
<keyword evidence="1" id="KW-0112">Calmodulin-binding</keyword>
<evidence type="ECO:0000256" key="1">
    <source>
        <dbReference type="ARBA" id="ARBA00022860"/>
    </source>
</evidence>
<comment type="caution">
    <text evidence="6">The sequence shown here is derived from an EMBL/GenBank/DDBJ whole genome shotgun (WGS) entry which is preliminary data.</text>
</comment>
<protein>
    <recommendedName>
        <fullName evidence="5">DUF4005 domain-containing protein</fullName>
    </recommendedName>
</protein>
<dbReference type="InterPro" id="IPR025064">
    <property type="entry name" value="DUF4005"/>
</dbReference>
<feature type="domain" description="DUF4005" evidence="5">
    <location>
        <begin position="432"/>
        <end position="499"/>
    </location>
</feature>
<accession>A0A175YIE9</accession>
<dbReference type="Gramene" id="KZM83476">
    <property type="protein sequence ID" value="KZM83476"/>
    <property type="gene ID" value="DCAR_031045"/>
</dbReference>
<dbReference type="GO" id="GO:0005516">
    <property type="term" value="F:calmodulin binding"/>
    <property type="evidence" value="ECO:0007669"/>
    <property type="project" value="UniProtKB-KW"/>
</dbReference>
<feature type="region of interest" description="Disordered" evidence="4">
    <location>
        <begin position="414"/>
        <end position="529"/>
    </location>
</feature>
<feature type="compositionally biased region" description="Basic and acidic residues" evidence="4">
    <location>
        <begin position="426"/>
        <end position="437"/>
    </location>
</feature>
<dbReference type="Pfam" id="PF00612">
    <property type="entry name" value="IQ"/>
    <property type="match status" value="3"/>
</dbReference>